<evidence type="ECO:0000256" key="11">
    <source>
        <dbReference type="ARBA" id="ARBA00023286"/>
    </source>
</evidence>
<evidence type="ECO:0000256" key="4">
    <source>
        <dbReference type="ARBA" id="ARBA00022475"/>
    </source>
</evidence>
<dbReference type="SUPFAM" id="SSF53850">
    <property type="entry name" value="Periplasmic binding protein-like II"/>
    <property type="match status" value="1"/>
</dbReference>
<dbReference type="PANTHER" id="PTHR42643:SF32">
    <property type="entry name" value="IONOTROPIC RECEPTOR 31A, ISOFORM C-RELATED"/>
    <property type="match status" value="1"/>
</dbReference>
<name>A0A836FCN8_9HYME</name>
<feature type="transmembrane region" description="Helical" evidence="13">
    <location>
        <begin position="336"/>
        <end position="354"/>
    </location>
</feature>
<feature type="transmembrane region" description="Helical" evidence="13">
    <location>
        <begin position="718"/>
        <end position="742"/>
    </location>
</feature>
<evidence type="ECO:0000259" key="15">
    <source>
        <dbReference type="Pfam" id="PF00060"/>
    </source>
</evidence>
<feature type="domain" description="Ionotropic glutamate receptor C-terminal" evidence="15">
    <location>
        <begin position="335"/>
        <end position="524"/>
    </location>
</feature>
<dbReference type="PANTHER" id="PTHR42643">
    <property type="entry name" value="IONOTROPIC RECEPTOR 20A-RELATED"/>
    <property type="match status" value="1"/>
</dbReference>
<reference evidence="17" key="1">
    <citation type="submission" date="2020-02" db="EMBL/GenBank/DDBJ databases">
        <title>Relaxed selection underlies rapid genomic changes in the transitions from sociality to social parasitism in ants.</title>
        <authorList>
            <person name="Bi X."/>
        </authorList>
    </citation>
    <scope>NUCLEOTIDE SEQUENCE</scope>
    <source>
        <strain evidence="17">BGI-DK2013a</strain>
        <tissue evidence="17">Whole body</tissue>
    </source>
</reference>
<comment type="similarity">
    <text evidence="2">Belongs to the glutamate-gated ion channel (TC 1.A.10.1) family.</text>
</comment>
<evidence type="ECO:0000256" key="5">
    <source>
        <dbReference type="ARBA" id="ARBA00022692"/>
    </source>
</evidence>
<dbReference type="InterPro" id="IPR052192">
    <property type="entry name" value="Insect_Ionotropic_Sensory_Rcpt"/>
</dbReference>
<keyword evidence="6 13" id="KW-1133">Transmembrane helix</keyword>
<feature type="non-terminal residue" evidence="17">
    <location>
        <position position="1"/>
    </location>
</feature>
<feature type="signal peptide" evidence="14">
    <location>
        <begin position="1"/>
        <end position="19"/>
    </location>
</feature>
<evidence type="ECO:0000256" key="10">
    <source>
        <dbReference type="ARBA" id="ARBA00023180"/>
    </source>
</evidence>
<dbReference type="Pfam" id="PF00060">
    <property type="entry name" value="Lig_chan"/>
    <property type="match status" value="1"/>
</dbReference>
<feature type="non-terminal residue" evidence="17">
    <location>
        <position position="770"/>
    </location>
</feature>
<dbReference type="AlphaFoldDB" id="A0A836FCN8"/>
<evidence type="ECO:0000313" key="18">
    <source>
        <dbReference type="Proteomes" id="UP000667349"/>
    </source>
</evidence>
<sequence>MRLPLCSPMLLFILLGISAGICLNADVFVDLILDVRKFYSAASVIFVHPGDMYGDYGDLRITHLIHTSTRLLSRRYIMTADVHFKKLWRTLKYYHQVTQPITVVIIPDFEAYLKFADAVKAYPMSFPTWFILFLYTSDNSTYDHCREPIGNPFNLTFDTQMLVLCNNETILREWYSVKGNTVKIFDLAEWRDDKGFIPLTNLSLYERRKDMEGVVLRAVAAKSLFSTIDGNQVATMYGKVLEELTSSLNFTVNIVSQINEHGIQNRQTLIWTGVMGKIVSGRADFAVADMSLTSLRKRYVDFTLPLIVSKINLYIKEPGICGVKWIGYFQTFNSRTWATIIILIATVPLLLFFMKSYRNQSRSAMDLISENFICIWGIFCQQALIEFPKNVSLRVAYITIFLTAMLIMAHYSAALICFLTVCTSILPFQTLEEFIDDGTYKLIMLRGTADYEVVTLRTCFERLKLCQTIAFGNMKLPRYQNIYPISIVDQIRLILLRSSCLISVVNPPSELTDSAWFLIILLGFCKSVDIESHVLPSERNQNATSIELLCQSADILLIFCILFTEQFLFEIYCLSSIRNYIADCSNFAGLGIWIRYHIISLAQHEKLFYAKLMKLMKDESELPRNLEEGFMQVCNEKNVAFMVLSARKKSVEKEIPCKLSSITTERIDNLAMILSKNNPYTGVINYHLQKFLDNGMIMRLRETYSPQLAENKIYKPVYLFNIVPILAILCGGFIISIMIMIIEKIHYRSRKKFQSRVFSSRNLFIKKYNN</sequence>
<evidence type="ECO:0000256" key="2">
    <source>
        <dbReference type="ARBA" id="ARBA00008685"/>
    </source>
</evidence>
<evidence type="ECO:0000256" key="3">
    <source>
        <dbReference type="ARBA" id="ARBA00022448"/>
    </source>
</evidence>
<dbReference type="Gene3D" id="1.10.287.70">
    <property type="match status" value="1"/>
</dbReference>
<evidence type="ECO:0000256" key="6">
    <source>
        <dbReference type="ARBA" id="ARBA00022989"/>
    </source>
</evidence>
<dbReference type="GO" id="GO:0015276">
    <property type="term" value="F:ligand-gated monoatomic ion channel activity"/>
    <property type="evidence" value="ECO:0007669"/>
    <property type="project" value="InterPro"/>
</dbReference>
<keyword evidence="5 13" id="KW-0812">Transmembrane</keyword>
<protein>
    <submittedName>
        <fullName evidence="17">GLR1 protein</fullName>
    </submittedName>
</protein>
<feature type="chain" id="PRO_5032383268" evidence="14">
    <location>
        <begin position="20"/>
        <end position="770"/>
    </location>
</feature>
<feature type="transmembrane region" description="Helical" evidence="13">
    <location>
        <begin position="395"/>
        <end position="421"/>
    </location>
</feature>
<keyword evidence="4" id="KW-1003">Cell membrane</keyword>
<comment type="caution">
    <text evidence="17">The sequence shown here is derived from an EMBL/GenBank/DDBJ whole genome shotgun (WGS) entry which is preliminary data.</text>
</comment>
<dbReference type="Gene3D" id="3.40.190.10">
    <property type="entry name" value="Periplasmic binding protein-like II"/>
    <property type="match status" value="1"/>
</dbReference>
<keyword evidence="10" id="KW-0325">Glycoprotein</keyword>
<evidence type="ECO:0000256" key="8">
    <source>
        <dbReference type="ARBA" id="ARBA00023136"/>
    </source>
</evidence>
<accession>A0A836FCN8</accession>
<comment type="subcellular location">
    <subcellularLocation>
        <location evidence="1">Cell membrane</location>
        <topology evidence="1">Multi-pass membrane protein</topology>
    </subcellularLocation>
</comment>
<dbReference type="Pfam" id="PF10613">
    <property type="entry name" value="Lig_chan-Glu_bd"/>
    <property type="match status" value="1"/>
</dbReference>
<evidence type="ECO:0000256" key="1">
    <source>
        <dbReference type="ARBA" id="ARBA00004651"/>
    </source>
</evidence>
<keyword evidence="11" id="KW-1071">Ligand-gated ion channel</keyword>
<evidence type="ECO:0000259" key="16">
    <source>
        <dbReference type="Pfam" id="PF10613"/>
    </source>
</evidence>
<keyword evidence="12" id="KW-0407">Ion channel</keyword>
<dbReference type="EMBL" id="JAANHZ010000005">
    <property type="protein sequence ID" value="KAG5316846.1"/>
    <property type="molecule type" value="Genomic_DNA"/>
</dbReference>
<evidence type="ECO:0000256" key="7">
    <source>
        <dbReference type="ARBA" id="ARBA00023065"/>
    </source>
</evidence>
<evidence type="ECO:0000256" key="14">
    <source>
        <dbReference type="SAM" id="SignalP"/>
    </source>
</evidence>
<dbReference type="InterPro" id="IPR001320">
    <property type="entry name" value="Iontro_rcpt_C"/>
</dbReference>
<organism evidence="17 18">
    <name type="scientific">Acromyrmex insinuator</name>
    <dbReference type="NCBI Taxonomy" id="230686"/>
    <lineage>
        <taxon>Eukaryota</taxon>
        <taxon>Metazoa</taxon>
        <taxon>Ecdysozoa</taxon>
        <taxon>Arthropoda</taxon>
        <taxon>Hexapoda</taxon>
        <taxon>Insecta</taxon>
        <taxon>Pterygota</taxon>
        <taxon>Neoptera</taxon>
        <taxon>Endopterygota</taxon>
        <taxon>Hymenoptera</taxon>
        <taxon>Apocrita</taxon>
        <taxon>Aculeata</taxon>
        <taxon>Formicoidea</taxon>
        <taxon>Formicidae</taxon>
        <taxon>Myrmicinae</taxon>
        <taxon>Acromyrmex</taxon>
    </lineage>
</organism>
<keyword evidence="9" id="KW-0675">Receptor</keyword>
<evidence type="ECO:0000313" key="17">
    <source>
        <dbReference type="EMBL" id="KAG5316846.1"/>
    </source>
</evidence>
<keyword evidence="7" id="KW-0406">Ion transport</keyword>
<dbReference type="InterPro" id="IPR019594">
    <property type="entry name" value="Glu/Gly-bd"/>
</dbReference>
<keyword evidence="18" id="KW-1185">Reference proteome</keyword>
<gene>
    <name evidence="17" type="primary">Glr1</name>
    <name evidence="17" type="ORF">G6Z75_0011868</name>
</gene>
<dbReference type="GO" id="GO:0005886">
    <property type="term" value="C:plasma membrane"/>
    <property type="evidence" value="ECO:0007669"/>
    <property type="project" value="UniProtKB-SubCell"/>
</dbReference>
<keyword evidence="3" id="KW-0813">Transport</keyword>
<dbReference type="GO" id="GO:0050906">
    <property type="term" value="P:detection of stimulus involved in sensory perception"/>
    <property type="evidence" value="ECO:0007669"/>
    <property type="project" value="UniProtKB-ARBA"/>
</dbReference>
<feature type="domain" description="Ionotropic glutamate receptor L-glutamate and glycine-binding" evidence="16">
    <location>
        <begin position="239"/>
        <end position="318"/>
    </location>
</feature>
<keyword evidence="8 13" id="KW-0472">Membrane</keyword>
<dbReference type="Proteomes" id="UP000667349">
    <property type="component" value="Unassembled WGS sequence"/>
</dbReference>
<evidence type="ECO:0000256" key="13">
    <source>
        <dbReference type="SAM" id="Phobius"/>
    </source>
</evidence>
<proteinExistence type="inferred from homology"/>
<evidence type="ECO:0000256" key="12">
    <source>
        <dbReference type="ARBA" id="ARBA00023303"/>
    </source>
</evidence>
<evidence type="ECO:0000256" key="9">
    <source>
        <dbReference type="ARBA" id="ARBA00023170"/>
    </source>
</evidence>
<keyword evidence="14" id="KW-0732">Signal</keyword>